<dbReference type="EMBL" id="JAYGIM010000001">
    <property type="protein sequence ID" value="MEA5425335.1"/>
    <property type="molecule type" value="Genomic_DNA"/>
</dbReference>
<dbReference type="GO" id="GO:0003677">
    <property type="term" value="F:DNA binding"/>
    <property type="evidence" value="ECO:0007669"/>
    <property type="project" value="UniProtKB-KW"/>
</dbReference>
<comment type="caution">
    <text evidence="4">The sequence shown here is derived from an EMBL/GenBank/DDBJ whole genome shotgun (WGS) entry which is preliminary data.</text>
</comment>
<dbReference type="PANTHER" id="PTHR45526:SF1">
    <property type="entry name" value="TRANSCRIPTIONAL REGULATORY PROTEIN DCUR-RELATED"/>
    <property type="match status" value="1"/>
</dbReference>
<dbReference type="SUPFAM" id="SSF52172">
    <property type="entry name" value="CheY-like"/>
    <property type="match status" value="1"/>
</dbReference>
<dbReference type="SMART" id="SM00448">
    <property type="entry name" value="REC"/>
    <property type="match status" value="1"/>
</dbReference>
<keyword evidence="4" id="KW-0238">DNA-binding</keyword>
<dbReference type="Gene3D" id="3.40.50.2300">
    <property type="match status" value="1"/>
</dbReference>
<dbReference type="Pfam" id="PF00072">
    <property type="entry name" value="Response_reg"/>
    <property type="match status" value="1"/>
</dbReference>
<dbReference type="InterPro" id="IPR051271">
    <property type="entry name" value="2C-system_Tx_regulators"/>
</dbReference>
<dbReference type="RefSeq" id="WP_323255436.1">
    <property type="nucleotide sequence ID" value="NZ_JAYGIM010000001.1"/>
</dbReference>
<name>A0ABU5SDG4_9BACT</name>
<dbReference type="PROSITE" id="PS50110">
    <property type="entry name" value="RESPONSE_REGULATORY"/>
    <property type="match status" value="1"/>
</dbReference>
<dbReference type="InterPro" id="IPR001789">
    <property type="entry name" value="Sig_transdc_resp-reg_receiver"/>
</dbReference>
<gene>
    <name evidence="4" type="ORF">VB798_02045</name>
</gene>
<dbReference type="SMART" id="SM00850">
    <property type="entry name" value="LytTR"/>
    <property type="match status" value="1"/>
</dbReference>
<organism evidence="4 5">
    <name type="scientific">Arcicella lustrica</name>
    <dbReference type="NCBI Taxonomy" id="2984196"/>
    <lineage>
        <taxon>Bacteria</taxon>
        <taxon>Pseudomonadati</taxon>
        <taxon>Bacteroidota</taxon>
        <taxon>Cytophagia</taxon>
        <taxon>Cytophagales</taxon>
        <taxon>Flectobacillaceae</taxon>
        <taxon>Arcicella</taxon>
    </lineage>
</organism>
<accession>A0ABU5SDG4</accession>
<evidence type="ECO:0000313" key="5">
    <source>
        <dbReference type="Proteomes" id="UP001302222"/>
    </source>
</evidence>
<evidence type="ECO:0000256" key="1">
    <source>
        <dbReference type="PROSITE-ProRule" id="PRU00169"/>
    </source>
</evidence>
<sequence>MKLKTLIVDDEPLALDVLETFIERIDSLELVGRCENGIQAFNYLKKGDIDLLFLDIEMPTLDGMELLKSLQNPPKVIITTAYRDYAVESFELSVVDYLLKPIPFQRFVKAVNKVVPKENETNQQITTSASVQLNGNERPEAMFIKVDKRIVKINFSDILFIESLKDYIRIYTLAGTFVTYQTMNGIGDILPAEQFARIHKSFIVSIAKVTSIEAGDLIVSGKSLPVGRSFRDGILEKIYKTGVLAVK</sequence>
<dbReference type="InterPro" id="IPR011006">
    <property type="entry name" value="CheY-like_superfamily"/>
</dbReference>
<proteinExistence type="predicted"/>
<feature type="domain" description="HTH LytTR-type" evidence="3">
    <location>
        <begin position="142"/>
        <end position="240"/>
    </location>
</feature>
<feature type="domain" description="Response regulatory" evidence="2">
    <location>
        <begin position="4"/>
        <end position="115"/>
    </location>
</feature>
<dbReference type="Pfam" id="PF04397">
    <property type="entry name" value="LytTR"/>
    <property type="match status" value="1"/>
</dbReference>
<dbReference type="Proteomes" id="UP001302222">
    <property type="component" value="Unassembled WGS sequence"/>
</dbReference>
<feature type="modified residue" description="4-aspartylphosphate" evidence="1">
    <location>
        <position position="55"/>
    </location>
</feature>
<dbReference type="PROSITE" id="PS50930">
    <property type="entry name" value="HTH_LYTTR"/>
    <property type="match status" value="1"/>
</dbReference>
<dbReference type="PANTHER" id="PTHR45526">
    <property type="entry name" value="TRANSCRIPTIONAL REGULATORY PROTEIN DPIA"/>
    <property type="match status" value="1"/>
</dbReference>
<reference evidence="4 5" key="1">
    <citation type="submission" date="2023-12" db="EMBL/GenBank/DDBJ databases">
        <title>Novel species of the genus Arcicella isolated from rivers.</title>
        <authorList>
            <person name="Lu H."/>
        </authorList>
    </citation>
    <scope>NUCLEOTIDE SEQUENCE [LARGE SCALE GENOMIC DNA]</scope>
    <source>
        <strain evidence="4 5">DC25W</strain>
    </source>
</reference>
<keyword evidence="5" id="KW-1185">Reference proteome</keyword>
<dbReference type="Gene3D" id="2.40.50.1020">
    <property type="entry name" value="LytTr DNA-binding domain"/>
    <property type="match status" value="1"/>
</dbReference>
<protein>
    <submittedName>
        <fullName evidence="4">LytTR family DNA-binding domain-containing protein</fullName>
    </submittedName>
</protein>
<keyword evidence="1" id="KW-0597">Phosphoprotein</keyword>
<evidence type="ECO:0000259" key="3">
    <source>
        <dbReference type="PROSITE" id="PS50930"/>
    </source>
</evidence>
<evidence type="ECO:0000313" key="4">
    <source>
        <dbReference type="EMBL" id="MEA5425335.1"/>
    </source>
</evidence>
<evidence type="ECO:0000259" key="2">
    <source>
        <dbReference type="PROSITE" id="PS50110"/>
    </source>
</evidence>
<dbReference type="InterPro" id="IPR007492">
    <property type="entry name" value="LytTR_DNA-bd_dom"/>
</dbReference>